<dbReference type="Proteomes" id="UP000789570">
    <property type="component" value="Unassembled WGS sequence"/>
</dbReference>
<reference evidence="1" key="1">
    <citation type="submission" date="2021-06" db="EMBL/GenBank/DDBJ databases">
        <authorList>
            <person name="Kallberg Y."/>
            <person name="Tangrot J."/>
            <person name="Rosling A."/>
        </authorList>
    </citation>
    <scope>NUCLEOTIDE SEQUENCE</scope>
    <source>
        <strain evidence="1">UK204</strain>
    </source>
</reference>
<gene>
    <name evidence="1" type="ORF">FCALED_LOCUS13284</name>
</gene>
<dbReference type="AlphaFoldDB" id="A0A9N9N147"/>
<accession>A0A9N9N147</accession>
<dbReference type="OrthoDB" id="2363152at2759"/>
<keyword evidence="2" id="KW-1185">Reference proteome</keyword>
<protein>
    <submittedName>
        <fullName evidence="1">6238_t:CDS:1</fullName>
    </submittedName>
</protein>
<sequence>MKRMLNTTTTSTAAYLRFCSIDNTRLEELTVYSYDIRLKEKRNTYSIKDIILIDLQENNLYGLNVYIKAINAIVDVPSL</sequence>
<dbReference type="EMBL" id="CAJVPQ010007487">
    <property type="protein sequence ID" value="CAG8697160.1"/>
    <property type="molecule type" value="Genomic_DNA"/>
</dbReference>
<organism evidence="1 2">
    <name type="scientific">Funneliformis caledonium</name>
    <dbReference type="NCBI Taxonomy" id="1117310"/>
    <lineage>
        <taxon>Eukaryota</taxon>
        <taxon>Fungi</taxon>
        <taxon>Fungi incertae sedis</taxon>
        <taxon>Mucoromycota</taxon>
        <taxon>Glomeromycotina</taxon>
        <taxon>Glomeromycetes</taxon>
        <taxon>Glomerales</taxon>
        <taxon>Glomeraceae</taxon>
        <taxon>Funneliformis</taxon>
    </lineage>
</organism>
<name>A0A9N9N147_9GLOM</name>
<comment type="caution">
    <text evidence="1">The sequence shown here is derived from an EMBL/GenBank/DDBJ whole genome shotgun (WGS) entry which is preliminary data.</text>
</comment>
<evidence type="ECO:0000313" key="1">
    <source>
        <dbReference type="EMBL" id="CAG8697160.1"/>
    </source>
</evidence>
<proteinExistence type="predicted"/>
<evidence type="ECO:0000313" key="2">
    <source>
        <dbReference type="Proteomes" id="UP000789570"/>
    </source>
</evidence>